<dbReference type="RefSeq" id="WP_143066437.1">
    <property type="nucleotide sequence ID" value="NZ_FOXF01000006.1"/>
</dbReference>
<keyword evidence="2 5" id="KW-0378">Hydrolase</keyword>
<evidence type="ECO:0000256" key="6">
    <source>
        <dbReference type="SAM" id="MobiDB-lite"/>
    </source>
</evidence>
<evidence type="ECO:0000256" key="4">
    <source>
        <dbReference type="PIRSR" id="PIRSR615500-1"/>
    </source>
</evidence>
<dbReference type="GO" id="GO:0004252">
    <property type="term" value="F:serine-type endopeptidase activity"/>
    <property type="evidence" value="ECO:0007669"/>
    <property type="project" value="UniProtKB-UniRule"/>
</dbReference>
<dbReference type="SUPFAM" id="SSF52743">
    <property type="entry name" value="Subtilisin-like"/>
    <property type="match status" value="1"/>
</dbReference>
<keyword evidence="1 5" id="KW-0645">Protease</keyword>
<evidence type="ECO:0000256" key="5">
    <source>
        <dbReference type="PROSITE-ProRule" id="PRU01240"/>
    </source>
</evidence>
<feature type="active site" description="Charge relay system" evidence="4 5">
    <location>
        <position position="501"/>
    </location>
</feature>
<dbReference type="GO" id="GO:0016020">
    <property type="term" value="C:membrane"/>
    <property type="evidence" value="ECO:0007669"/>
    <property type="project" value="TreeGrafter"/>
</dbReference>
<dbReference type="Pfam" id="PF00082">
    <property type="entry name" value="Peptidase_S8"/>
    <property type="match status" value="1"/>
</dbReference>
<keyword evidence="10" id="KW-1185">Reference proteome</keyword>
<evidence type="ECO:0000256" key="7">
    <source>
        <dbReference type="SAM" id="SignalP"/>
    </source>
</evidence>
<dbReference type="PROSITE" id="PS00138">
    <property type="entry name" value="SUBTILASE_SER"/>
    <property type="match status" value="1"/>
</dbReference>
<accession>A0A662ZGZ0</accession>
<sequence>MKNIKPKLYLTFFNALLISSLATLTACGGSSGSDSGSPVSDTQAGDSSANDGSAGDDTGSSENQNDEIELELGKNDAVSDTKAAASDSFTLSLLEYGDMFTGKPYILKYTVTSSNGSNVASDNFSITAQYGRFSRIHPQTGRTAPSGQIYYYVPESVLGTTDNYYYFTESISLTTSAGKTQKYRMSVGANTAAGDTLFTDQWHIKNIGQNPFSVRRAPVAGIDLNVIPAWHLTDSSSELISGRNVKVAVWDTTVDFNHEDLASRKYAPSSKASFINGTLSLSEVRQDSGILHGTMVSGIIGAEAANGKGVRGIAYNSKLASYEANRTNVAYLARKNDLDIANASLGLDNSYAYEPTLEMYYQSMFENGIPLIKAAGNEFGRVTFSNSSYYPQKCVNLGISCQLNQTSSFNRGRYLINVGAINSLGKKSSYSTIGAHLWVSGTGGEFGYTGTSDSSAAIVTTKYSYDPSDYDEGFESRTPWRTAGSTYNARKNYTHVMNGTSSATPSVTGVSSLVIQAKPDISVPQLRYILATTASNDTTSGWSTLKYSPVKGSVSEYGQQITFDNGWHSNAAGLRFSNYYGFGVVDAYKAVQKALACDQDDSCLKRAVLPEDYMSSGSNPCSSSDGGKNVTCVFTGFVNTDNANDRNSYIDIENTSLNLSSFTYASDTSNSYCRAAYQGNTQGIAYANNLLQIEVTSPNGTRALLKPVYANWDFDGKTMRKMLGLSNYRYDFRLNISEFFTEVVSARSSFTVNFKSKCAIDVNTLNQNIYMLLGGYSN</sequence>
<dbReference type="PROSITE" id="PS00137">
    <property type="entry name" value="SUBTILASE_HIS"/>
    <property type="match status" value="1"/>
</dbReference>
<feature type="chain" id="PRO_5024881959" evidence="7">
    <location>
        <begin position="26"/>
        <end position="778"/>
    </location>
</feature>
<feature type="active site" description="Charge relay system" evidence="4 5">
    <location>
        <position position="251"/>
    </location>
</feature>
<name>A0A662ZGZ0_9GAMM</name>
<keyword evidence="7" id="KW-0732">Signal</keyword>
<feature type="domain" description="Peptidase S8/S53" evidence="8">
    <location>
        <begin position="242"/>
        <end position="582"/>
    </location>
</feature>
<feature type="compositionally biased region" description="Low complexity" evidence="6">
    <location>
        <begin position="44"/>
        <end position="61"/>
    </location>
</feature>
<evidence type="ECO:0000259" key="8">
    <source>
        <dbReference type="Pfam" id="PF00082"/>
    </source>
</evidence>
<dbReference type="InterPro" id="IPR022398">
    <property type="entry name" value="Peptidase_S8_His-AS"/>
</dbReference>
<dbReference type="AlphaFoldDB" id="A0A662ZGZ0"/>
<dbReference type="PRINTS" id="PR00723">
    <property type="entry name" value="SUBTILISIN"/>
</dbReference>
<dbReference type="PROSITE" id="PS51257">
    <property type="entry name" value="PROKAR_LIPOPROTEIN"/>
    <property type="match status" value="1"/>
</dbReference>
<protein>
    <submittedName>
        <fullName evidence="9">Serine protease, subtilisin family</fullName>
    </submittedName>
</protein>
<dbReference type="InterPro" id="IPR023828">
    <property type="entry name" value="Peptidase_S8_Ser-AS"/>
</dbReference>
<evidence type="ECO:0000313" key="10">
    <source>
        <dbReference type="Proteomes" id="UP000243745"/>
    </source>
</evidence>
<dbReference type="Proteomes" id="UP000243745">
    <property type="component" value="Unassembled WGS sequence"/>
</dbReference>
<dbReference type="PROSITE" id="PS51892">
    <property type="entry name" value="SUBTILASE"/>
    <property type="match status" value="1"/>
</dbReference>
<evidence type="ECO:0000256" key="3">
    <source>
        <dbReference type="ARBA" id="ARBA00022825"/>
    </source>
</evidence>
<dbReference type="InterPro" id="IPR015500">
    <property type="entry name" value="Peptidase_S8_subtilisin-rel"/>
</dbReference>
<feature type="region of interest" description="Disordered" evidence="6">
    <location>
        <begin position="31"/>
        <end position="64"/>
    </location>
</feature>
<dbReference type="OrthoDB" id="9790784at2"/>
<dbReference type="PANTHER" id="PTHR42884">
    <property type="entry name" value="PROPROTEIN CONVERTASE SUBTILISIN/KEXIN-RELATED"/>
    <property type="match status" value="1"/>
</dbReference>
<evidence type="ECO:0000256" key="1">
    <source>
        <dbReference type="ARBA" id="ARBA00022670"/>
    </source>
</evidence>
<comment type="similarity">
    <text evidence="5">Belongs to the peptidase S8 family.</text>
</comment>
<dbReference type="PANTHER" id="PTHR42884:SF14">
    <property type="entry name" value="NEUROENDOCRINE CONVERTASE 1"/>
    <property type="match status" value="1"/>
</dbReference>
<keyword evidence="3 5" id="KW-0720">Serine protease</keyword>
<evidence type="ECO:0000256" key="2">
    <source>
        <dbReference type="ARBA" id="ARBA00022801"/>
    </source>
</evidence>
<feature type="signal peptide" evidence="7">
    <location>
        <begin position="1"/>
        <end position="25"/>
    </location>
</feature>
<dbReference type="InterPro" id="IPR036852">
    <property type="entry name" value="Peptidase_S8/S53_dom_sf"/>
</dbReference>
<gene>
    <name evidence="9" type="ORF">SAMN02910344_00594</name>
</gene>
<proteinExistence type="inferred from homology"/>
<dbReference type="GO" id="GO:0016485">
    <property type="term" value="P:protein processing"/>
    <property type="evidence" value="ECO:0007669"/>
    <property type="project" value="TreeGrafter"/>
</dbReference>
<dbReference type="Gene3D" id="3.40.50.200">
    <property type="entry name" value="Peptidase S8/S53 domain"/>
    <property type="match status" value="1"/>
</dbReference>
<feature type="active site" description="Charge relay system" evidence="4 5">
    <location>
        <position position="292"/>
    </location>
</feature>
<reference evidence="9 10" key="1">
    <citation type="submission" date="2016-10" db="EMBL/GenBank/DDBJ databases">
        <authorList>
            <person name="Varghese N."/>
            <person name="Submissions S."/>
        </authorList>
    </citation>
    <scope>NUCLEOTIDE SEQUENCE [LARGE SCALE GENOMIC DNA]</scope>
    <source>
        <strain evidence="9 10">DSM 1361</strain>
    </source>
</reference>
<dbReference type="InterPro" id="IPR000209">
    <property type="entry name" value="Peptidase_S8/S53_dom"/>
</dbReference>
<organism evidence="9 10">
    <name type="scientific">Ruminobacter amylophilus</name>
    <dbReference type="NCBI Taxonomy" id="867"/>
    <lineage>
        <taxon>Bacteria</taxon>
        <taxon>Pseudomonadati</taxon>
        <taxon>Pseudomonadota</taxon>
        <taxon>Gammaproteobacteria</taxon>
        <taxon>Aeromonadales</taxon>
        <taxon>Succinivibrionaceae</taxon>
        <taxon>Ruminobacter</taxon>
    </lineage>
</organism>
<dbReference type="EMBL" id="FOXF01000006">
    <property type="protein sequence ID" value="SFP15798.1"/>
    <property type="molecule type" value="Genomic_DNA"/>
</dbReference>
<evidence type="ECO:0000313" key="9">
    <source>
        <dbReference type="EMBL" id="SFP15798.1"/>
    </source>
</evidence>